<evidence type="ECO:0000313" key="3">
    <source>
        <dbReference type="Proteomes" id="UP001336020"/>
    </source>
</evidence>
<organism evidence="2 3">
    <name type="scientific">Rhodococcus artemisiae</name>
    <dbReference type="NCBI Taxonomy" id="714159"/>
    <lineage>
        <taxon>Bacteria</taxon>
        <taxon>Bacillati</taxon>
        <taxon>Actinomycetota</taxon>
        <taxon>Actinomycetes</taxon>
        <taxon>Mycobacteriales</taxon>
        <taxon>Nocardiaceae</taxon>
        <taxon>Rhodococcus</taxon>
    </lineage>
</organism>
<gene>
    <name evidence="2" type="ORF">Q7514_32600</name>
</gene>
<keyword evidence="3" id="KW-1185">Reference proteome</keyword>
<protein>
    <recommendedName>
        <fullName evidence="4">Restriction endonuclease</fullName>
    </recommendedName>
</protein>
<reference evidence="2 3" key="1">
    <citation type="submission" date="2023-07" db="EMBL/GenBank/DDBJ databases">
        <authorList>
            <person name="Girao M."/>
            <person name="Carvalho M.F."/>
        </authorList>
    </citation>
    <scope>NUCLEOTIDE SEQUENCE [LARGE SCALE GENOMIC DNA]</scope>
    <source>
        <strain evidence="2 3">YIM65754</strain>
    </source>
</reference>
<dbReference type="RefSeq" id="WP_330137313.1">
    <property type="nucleotide sequence ID" value="NZ_JAUTXY010000033.1"/>
</dbReference>
<dbReference type="EMBL" id="JAUTXY010000033">
    <property type="protein sequence ID" value="MEE2062275.1"/>
    <property type="molecule type" value="Genomic_DNA"/>
</dbReference>
<feature type="region of interest" description="Disordered" evidence="1">
    <location>
        <begin position="303"/>
        <end position="326"/>
    </location>
</feature>
<name>A0ABU7LL80_9NOCA</name>
<evidence type="ECO:0000313" key="2">
    <source>
        <dbReference type="EMBL" id="MEE2062275.1"/>
    </source>
</evidence>
<proteinExistence type="predicted"/>
<accession>A0ABU7LL80</accession>
<comment type="caution">
    <text evidence="2">The sequence shown here is derived from an EMBL/GenBank/DDBJ whole genome shotgun (WGS) entry which is preliminary data.</text>
</comment>
<evidence type="ECO:0000256" key="1">
    <source>
        <dbReference type="SAM" id="MobiDB-lite"/>
    </source>
</evidence>
<evidence type="ECO:0008006" key="4">
    <source>
        <dbReference type="Google" id="ProtNLM"/>
    </source>
</evidence>
<sequence length="352" mass="38449">MPQRTNTFQEVVAIIHAHLAELSDDQVEITESKMLTDLVSGESREVDTCLETHIAGHKMVVSIESRDWKRKQTVEWVEQAIAKHQTLATNRLVLVSSSGFTGQAHSKAKTNGITLLELDSEISSIRAEIVGNLNSLWVKRFDLTPTNCKVIFGHSNEGPDTLTILETDVFRIDGTPLYSIFDLVEFLIRSMNIDNDAMRDATGTESRFALNLDPAHGVDPESGEPLDIYMNTEGATGSSTQKITRIEISGNVRVTNVEMHLKHGKLKSNGQDAADFDNTGHAYGTAVVKDTEIIFVATENAEGKKQTSMRSNPISAKAKPNSENGQSTAAALSTRCCAAEVRPGRYGAVCES</sequence>
<dbReference type="Proteomes" id="UP001336020">
    <property type="component" value="Unassembled WGS sequence"/>
</dbReference>